<dbReference type="InterPro" id="IPR025789">
    <property type="entry name" value="DOT1_dom"/>
</dbReference>
<dbReference type="EMBL" id="JAAEJV010000090">
    <property type="protein sequence ID" value="MBF5060193.1"/>
    <property type="molecule type" value="Genomic_DNA"/>
</dbReference>
<dbReference type="RefSeq" id="WP_194848512.1">
    <property type="nucleotide sequence ID" value="NZ_JAAEJV010000090.1"/>
</dbReference>
<dbReference type="Proteomes" id="UP001194714">
    <property type="component" value="Unassembled WGS sequence"/>
</dbReference>
<comment type="caution">
    <text evidence="2">The sequence shown here is derived from an EMBL/GenBank/DDBJ whole genome shotgun (WGS) entry which is preliminary data.</text>
</comment>
<organism evidence="2 3">
    <name type="scientific">Candidatus Neptunichlamydia vexilliferae</name>
    <dbReference type="NCBI Taxonomy" id="1651774"/>
    <lineage>
        <taxon>Bacteria</taxon>
        <taxon>Pseudomonadati</taxon>
        <taxon>Chlamydiota</taxon>
        <taxon>Chlamydiia</taxon>
        <taxon>Parachlamydiales</taxon>
        <taxon>Simkaniaceae</taxon>
        <taxon>Candidatus Neptunichlamydia</taxon>
    </lineage>
</organism>
<evidence type="ECO:0000259" key="1">
    <source>
        <dbReference type="PROSITE" id="PS51569"/>
    </source>
</evidence>
<dbReference type="Pfam" id="PF08123">
    <property type="entry name" value="DOT1"/>
    <property type="match status" value="1"/>
</dbReference>
<proteinExistence type="predicted"/>
<dbReference type="InterPro" id="IPR029063">
    <property type="entry name" value="SAM-dependent_MTases_sf"/>
</dbReference>
<dbReference type="SUPFAM" id="SSF53335">
    <property type="entry name" value="S-adenosyl-L-methionine-dependent methyltransferases"/>
    <property type="match status" value="1"/>
</dbReference>
<keyword evidence="3" id="KW-1185">Reference proteome</keyword>
<evidence type="ECO:0000313" key="3">
    <source>
        <dbReference type="Proteomes" id="UP001194714"/>
    </source>
</evidence>
<feature type="domain" description="DOT1" evidence="1">
    <location>
        <begin position="1"/>
        <end position="224"/>
    </location>
</feature>
<reference evidence="2 3" key="1">
    <citation type="submission" date="2020-01" db="EMBL/GenBank/DDBJ databases">
        <title>Draft genome sequence of Cand. Neptunochlamydia vexilliferae K9.</title>
        <authorList>
            <person name="Schulz F."/>
            <person name="Koestlbacher S."/>
            <person name="Wascher F."/>
            <person name="Pizzetti I."/>
            <person name="Horn M."/>
        </authorList>
    </citation>
    <scope>NUCLEOTIDE SEQUENCE [LARGE SCALE GENOMIC DNA]</scope>
    <source>
        <strain evidence="2 3">K9</strain>
    </source>
</reference>
<protein>
    <recommendedName>
        <fullName evidence="1">DOT1 domain-containing protein</fullName>
    </recommendedName>
</protein>
<sequence length="224" mass="26262">MRRLFDTVKYALIDRKLQREVKERYYSSREFAALDRALLTAYIFKNPYIISKKYLQNRQEKELHTYGETPLTTYETIAKEVDIQPTDTFLELGSGRGRGALFLHHFYKCKVIGIERVPQFIKLARHLAHKYQLKEASFICGDMFQTKLPQEATTIYLYGSNLADSEITQLVTRLKEIPLGTKIVTISYPLTDYDSRVFKLEKTFPVSFPWGETEAYLQTRNVYE</sequence>
<dbReference type="Gene3D" id="3.40.50.150">
    <property type="entry name" value="Vaccinia Virus protein VP39"/>
    <property type="match status" value="1"/>
</dbReference>
<gene>
    <name evidence="2" type="ORF">NEPTK9_001724</name>
</gene>
<evidence type="ECO:0000313" key="2">
    <source>
        <dbReference type="EMBL" id="MBF5060193.1"/>
    </source>
</evidence>
<name>A0ABS0B1C5_9BACT</name>
<dbReference type="PROSITE" id="PS51569">
    <property type="entry name" value="DOT1"/>
    <property type="match status" value="1"/>
</dbReference>
<accession>A0ABS0B1C5</accession>
<dbReference type="CDD" id="cd02440">
    <property type="entry name" value="AdoMet_MTases"/>
    <property type="match status" value="1"/>
</dbReference>